<dbReference type="EMBL" id="CM035418">
    <property type="protein sequence ID" value="KAH7421628.1"/>
    <property type="molecule type" value="Genomic_DNA"/>
</dbReference>
<comment type="caution">
    <text evidence="6">The sequence shown here is derived from an EMBL/GenBank/DDBJ whole genome shotgun (WGS) entry which is preliminary data.</text>
</comment>
<dbReference type="AlphaFoldDB" id="A0A8T2TEA5"/>
<proteinExistence type="inferred from homology"/>
<comment type="similarity">
    <text evidence="2">Belongs to the glycosyltransferase 47 family.</text>
</comment>
<dbReference type="OMA" id="IRHELYY"/>
<dbReference type="EMBL" id="CM035418">
    <property type="protein sequence ID" value="KAH7421627.1"/>
    <property type="molecule type" value="Genomic_DNA"/>
</dbReference>
<organism evidence="6 7">
    <name type="scientific">Ceratopteris richardii</name>
    <name type="common">Triangle waterfern</name>
    <dbReference type="NCBI Taxonomy" id="49495"/>
    <lineage>
        <taxon>Eukaryota</taxon>
        <taxon>Viridiplantae</taxon>
        <taxon>Streptophyta</taxon>
        <taxon>Embryophyta</taxon>
        <taxon>Tracheophyta</taxon>
        <taxon>Polypodiopsida</taxon>
        <taxon>Polypodiidae</taxon>
        <taxon>Polypodiales</taxon>
        <taxon>Pteridineae</taxon>
        <taxon>Pteridaceae</taxon>
        <taxon>Parkerioideae</taxon>
        <taxon>Ceratopteris</taxon>
    </lineage>
</organism>
<evidence type="ECO:0000259" key="5">
    <source>
        <dbReference type="Pfam" id="PF03016"/>
    </source>
</evidence>
<reference evidence="6" key="1">
    <citation type="submission" date="2021-08" db="EMBL/GenBank/DDBJ databases">
        <title>WGS assembly of Ceratopteris richardii.</title>
        <authorList>
            <person name="Marchant D.B."/>
            <person name="Chen G."/>
            <person name="Jenkins J."/>
            <person name="Shu S."/>
            <person name="Leebens-Mack J."/>
            <person name="Grimwood J."/>
            <person name="Schmutz J."/>
            <person name="Soltis P."/>
            <person name="Soltis D."/>
            <person name="Chen Z.-H."/>
        </authorList>
    </citation>
    <scope>NUCLEOTIDE SEQUENCE</scope>
    <source>
        <strain evidence="6">Whitten #5841</strain>
        <tissue evidence="6">Leaf</tissue>
    </source>
</reference>
<keyword evidence="3" id="KW-0812">Transmembrane</keyword>
<name>A0A8T2TEA5_CERRI</name>
<keyword evidence="7" id="KW-1185">Reference proteome</keyword>
<dbReference type="GO" id="GO:0016757">
    <property type="term" value="F:glycosyltransferase activity"/>
    <property type="evidence" value="ECO:0007669"/>
    <property type="project" value="InterPro"/>
</dbReference>
<evidence type="ECO:0000313" key="6">
    <source>
        <dbReference type="EMBL" id="KAH7421627.1"/>
    </source>
</evidence>
<evidence type="ECO:0000256" key="4">
    <source>
        <dbReference type="ARBA" id="ARBA00023034"/>
    </source>
</evidence>
<evidence type="ECO:0000256" key="2">
    <source>
        <dbReference type="ARBA" id="ARBA00010271"/>
    </source>
</evidence>
<evidence type="ECO:0000256" key="1">
    <source>
        <dbReference type="ARBA" id="ARBA00004323"/>
    </source>
</evidence>
<dbReference type="GO" id="GO:0000139">
    <property type="term" value="C:Golgi membrane"/>
    <property type="evidence" value="ECO:0007669"/>
    <property type="project" value="UniProtKB-SubCell"/>
</dbReference>
<gene>
    <name evidence="6" type="ORF">KP509_13G068100</name>
</gene>
<dbReference type="PANTHER" id="PTHR11062:SF249">
    <property type="entry name" value="OS08G0438600 PROTEIN"/>
    <property type="match status" value="1"/>
</dbReference>
<accession>A0A8T2TEA5</accession>
<dbReference type="Pfam" id="PF03016">
    <property type="entry name" value="Exostosin_GT47"/>
    <property type="match status" value="1"/>
</dbReference>
<evidence type="ECO:0000256" key="3">
    <source>
        <dbReference type="ARBA" id="ARBA00022968"/>
    </source>
</evidence>
<dbReference type="OrthoDB" id="1924787at2759"/>
<comment type="subcellular location">
    <subcellularLocation>
        <location evidence="1">Golgi apparatus membrane</location>
        <topology evidence="1">Single-pass type II membrane protein</topology>
    </subcellularLocation>
</comment>
<dbReference type="Proteomes" id="UP000825935">
    <property type="component" value="Chromosome 13"/>
</dbReference>
<dbReference type="InterPro" id="IPR040911">
    <property type="entry name" value="Exostosin_GT47"/>
</dbReference>
<sequence>MNIWVSNTPLRSAFLALCLPVLLCAPVFIYVCVLYQYPFGIHLIVKHESVKGHQQKQDLLSAIRPNDNAGCEGGIDNLLHPQTGLKPLDSGSFLGELKEKERCTKDRALVKVFMYEMPSEFHFGMIDPLSIKKGDIWPKNLSNVVRYPGGLYQQHSPEYWLTLDLLNNQEEERDEEVVSKDEQTIYLKEQRNRSSTIEDVQTLSIPNSEERKTCGAVRVRNPKDADVYFVPFFASLSYNKYGKMRMQAKDMELQMKLVRYLMGQRAWKRSSGTDHVIVMHHPNSLAMARELLGMATFIVSDFGRVSPDISHLAKDIVAPYKHMTPSLQEDGSTFESRTVLLFFQGAIHRKEGGFIREKLYNILKDEKAVVFKDDVYSEGSRRSAARGMASSKFCLHLAGDTPSSNRLFDAISSHCIPVIISRDIELPFEDTLDYSKFCLFVNYADASRRGFLIRFLNSIGKDEWTMMWKRIQEVKVHYEYQFPSQGRDATQMVWKSLANKLPSIRQRLHKARRYYRRPN</sequence>
<protein>
    <recommendedName>
        <fullName evidence="5">Exostosin GT47 domain-containing protein</fullName>
    </recommendedName>
</protein>
<evidence type="ECO:0000313" key="7">
    <source>
        <dbReference type="Proteomes" id="UP000825935"/>
    </source>
</evidence>
<dbReference type="PANTHER" id="PTHR11062">
    <property type="entry name" value="EXOSTOSIN HEPARAN SULFATE GLYCOSYLTRANSFERASE -RELATED"/>
    <property type="match status" value="1"/>
</dbReference>
<feature type="domain" description="Exostosin GT47" evidence="5">
    <location>
        <begin position="110"/>
        <end position="454"/>
    </location>
</feature>
<dbReference type="InterPro" id="IPR004263">
    <property type="entry name" value="Exostosin"/>
</dbReference>
<keyword evidence="4" id="KW-0333">Golgi apparatus</keyword>
<keyword evidence="3" id="KW-0735">Signal-anchor</keyword>